<keyword evidence="3 5" id="KW-1133">Transmembrane helix</keyword>
<comment type="subcellular location">
    <subcellularLocation>
        <location evidence="1">Membrane</location>
        <topology evidence="1">Multi-pass membrane protein</topology>
    </subcellularLocation>
</comment>
<dbReference type="PANTHER" id="PTHR33507:SF3">
    <property type="entry name" value="INNER MEMBRANE PROTEIN YBBJ"/>
    <property type="match status" value="1"/>
</dbReference>
<reference evidence="7 8" key="1">
    <citation type="submission" date="2019-07" db="EMBL/GenBank/DDBJ databases">
        <title>Full genome sequence of Sphingomonas sp. 4R-6-7(HKS19).</title>
        <authorList>
            <person name="Im W.-T."/>
        </authorList>
    </citation>
    <scope>NUCLEOTIDE SEQUENCE [LARGE SCALE GENOMIC DNA]</scope>
    <source>
        <strain evidence="7 8">HKS19</strain>
    </source>
</reference>
<evidence type="ECO:0000259" key="6">
    <source>
        <dbReference type="Pfam" id="PF01957"/>
    </source>
</evidence>
<sequence>MTIFGIDFSMWSLWLAGALVLAIMEVIAPGFFMIFLAVGAAITGFVMLIAPDLHPIAQALLFALFSGVAVMLGRRWYHRSPSTAGVPGMNDRTAKLIGRTVEVCEPIVGGEGRVKVGDGAWTANGPDMPAGARVRITGAAGSVLLVEPLA</sequence>
<accession>A0A5B8LI51</accession>
<dbReference type="EMBL" id="CP042306">
    <property type="protein sequence ID" value="QDZ07566.1"/>
    <property type="molecule type" value="Genomic_DNA"/>
</dbReference>
<dbReference type="Pfam" id="PF01957">
    <property type="entry name" value="NfeD"/>
    <property type="match status" value="1"/>
</dbReference>
<keyword evidence="2 5" id="KW-0812">Transmembrane</keyword>
<keyword evidence="8" id="KW-1185">Reference proteome</keyword>
<evidence type="ECO:0000313" key="7">
    <source>
        <dbReference type="EMBL" id="QDZ07566.1"/>
    </source>
</evidence>
<evidence type="ECO:0000313" key="8">
    <source>
        <dbReference type="Proteomes" id="UP000315673"/>
    </source>
</evidence>
<evidence type="ECO:0000256" key="3">
    <source>
        <dbReference type="ARBA" id="ARBA00022989"/>
    </source>
</evidence>
<feature type="transmembrane region" description="Helical" evidence="5">
    <location>
        <begin position="56"/>
        <end position="73"/>
    </location>
</feature>
<evidence type="ECO:0000256" key="1">
    <source>
        <dbReference type="ARBA" id="ARBA00004141"/>
    </source>
</evidence>
<protein>
    <submittedName>
        <fullName evidence="7">NfeD family protein</fullName>
    </submittedName>
</protein>
<dbReference type="RefSeq" id="WP_146571159.1">
    <property type="nucleotide sequence ID" value="NZ_CP042306.1"/>
</dbReference>
<feature type="domain" description="NfeD-like C-terminal" evidence="6">
    <location>
        <begin position="95"/>
        <end position="148"/>
    </location>
</feature>
<gene>
    <name evidence="7" type="ORF">FPZ24_08765</name>
</gene>
<dbReference type="InterPro" id="IPR052165">
    <property type="entry name" value="Membrane_assoc_protease"/>
</dbReference>
<dbReference type="Gene3D" id="2.40.50.140">
    <property type="entry name" value="Nucleic acid-binding proteins"/>
    <property type="match status" value="1"/>
</dbReference>
<feature type="transmembrane region" description="Helical" evidence="5">
    <location>
        <begin position="6"/>
        <end position="24"/>
    </location>
</feature>
<dbReference type="GO" id="GO:0005886">
    <property type="term" value="C:plasma membrane"/>
    <property type="evidence" value="ECO:0007669"/>
    <property type="project" value="TreeGrafter"/>
</dbReference>
<dbReference type="InterPro" id="IPR012340">
    <property type="entry name" value="NA-bd_OB-fold"/>
</dbReference>
<evidence type="ECO:0000256" key="4">
    <source>
        <dbReference type="ARBA" id="ARBA00023136"/>
    </source>
</evidence>
<dbReference type="AlphaFoldDB" id="A0A5B8LI51"/>
<evidence type="ECO:0000256" key="2">
    <source>
        <dbReference type="ARBA" id="ARBA00022692"/>
    </source>
</evidence>
<proteinExistence type="predicted"/>
<dbReference type="PANTHER" id="PTHR33507">
    <property type="entry name" value="INNER MEMBRANE PROTEIN YBBJ"/>
    <property type="match status" value="1"/>
</dbReference>
<dbReference type="OrthoDB" id="9810336at2"/>
<organism evidence="7 8">
    <name type="scientific">Sphingomonas panacisoli</name>
    <dbReference type="NCBI Taxonomy" id="1813879"/>
    <lineage>
        <taxon>Bacteria</taxon>
        <taxon>Pseudomonadati</taxon>
        <taxon>Pseudomonadota</taxon>
        <taxon>Alphaproteobacteria</taxon>
        <taxon>Sphingomonadales</taxon>
        <taxon>Sphingomonadaceae</taxon>
        <taxon>Sphingomonas</taxon>
    </lineage>
</organism>
<dbReference type="KEGG" id="spai:FPZ24_08765"/>
<name>A0A5B8LI51_9SPHN</name>
<dbReference type="InterPro" id="IPR002810">
    <property type="entry name" value="NfeD-like_C"/>
</dbReference>
<dbReference type="Proteomes" id="UP000315673">
    <property type="component" value="Chromosome"/>
</dbReference>
<keyword evidence="4 5" id="KW-0472">Membrane</keyword>
<evidence type="ECO:0000256" key="5">
    <source>
        <dbReference type="SAM" id="Phobius"/>
    </source>
</evidence>
<feature type="transmembrane region" description="Helical" evidence="5">
    <location>
        <begin position="31"/>
        <end position="50"/>
    </location>
</feature>